<keyword evidence="4 13" id="KW-0963">Cytoplasm</keyword>
<name>A0A0G4KAE0_9SPIR</name>
<dbReference type="InterPro" id="IPR009080">
    <property type="entry name" value="tRNAsynth_Ia_anticodon-bd"/>
</dbReference>
<evidence type="ECO:0000256" key="9">
    <source>
        <dbReference type="ARBA" id="ARBA00022884"/>
    </source>
</evidence>
<dbReference type="NCBIfam" id="NF008900">
    <property type="entry name" value="PRK12267.1"/>
    <property type="match status" value="1"/>
</dbReference>
<dbReference type="SUPFAM" id="SSF47323">
    <property type="entry name" value="Anticodon-binding domain of a subclass of class I aminoacyl-tRNA synthetases"/>
    <property type="match status" value="1"/>
</dbReference>
<dbReference type="InterPro" id="IPR023457">
    <property type="entry name" value="Met-tRNA_synth_2"/>
</dbReference>
<dbReference type="GO" id="GO:0000049">
    <property type="term" value="F:tRNA binding"/>
    <property type="evidence" value="ECO:0007669"/>
    <property type="project" value="UniProtKB-UniRule"/>
</dbReference>
<dbReference type="PANTHER" id="PTHR43326:SF1">
    <property type="entry name" value="METHIONINE--TRNA LIGASE, MITOCHONDRIAL"/>
    <property type="match status" value="1"/>
</dbReference>
<feature type="short sequence motif" description="'HIGH' region" evidence="13">
    <location>
        <begin position="13"/>
        <end position="23"/>
    </location>
</feature>
<evidence type="ECO:0000256" key="12">
    <source>
        <dbReference type="ARBA" id="ARBA00047364"/>
    </source>
</evidence>
<dbReference type="OrthoDB" id="9810191at2"/>
<evidence type="ECO:0000313" key="17">
    <source>
        <dbReference type="Proteomes" id="UP000043763"/>
    </source>
</evidence>
<dbReference type="InterPro" id="IPR015413">
    <property type="entry name" value="Methionyl/Leucyl_tRNA_Synth"/>
</dbReference>
<comment type="caution">
    <text evidence="13">Lacks conserved residue(s) required for the propagation of feature annotation.</text>
</comment>
<dbReference type="Gene3D" id="1.10.730.10">
    <property type="entry name" value="Isoleucyl-tRNA Synthetase, Domain 1"/>
    <property type="match status" value="1"/>
</dbReference>
<comment type="subunit">
    <text evidence="3 13">Homodimer.</text>
</comment>
<dbReference type="EMBL" id="CVLB01000002">
    <property type="protein sequence ID" value="CRF34991.1"/>
    <property type="molecule type" value="Genomic_DNA"/>
</dbReference>
<dbReference type="InterPro" id="IPR014729">
    <property type="entry name" value="Rossmann-like_a/b/a_fold"/>
</dbReference>
<evidence type="ECO:0000256" key="4">
    <source>
        <dbReference type="ARBA" id="ARBA00022490"/>
    </source>
</evidence>
<sequence>MTDKKFYITTPIYYPSDYLHIGHCYCTIATDTMARYKKIMGYDVYFLTGTDEHGEKIARKAEAAGTTPKAYVDNIVNATKELWKRLHIDYSHYIRTTDDYHERRVQKIFKILYDKGYIYKGSYKGLYCVSDEAFFTESQVVKKDDGKFYCPDCEKELEYKEEECYYLKLSEYGQWLIDYYKEHPEFLEPKERQNEMLKNFLLPGLEDLAVSRKGLQWGIPCPVDSEHSIYVWIDALSNYITALGYPEEGQDELYKKYWPADVHFVGKEIVRFHAIIWPIMLKMLDIPLPKKVYGHGWVLFDDGKKMSKSRGNVVDPNTLIDKYGVDALRYFLMREINFGSDGYYSQELFLKRINSDLANDYGNLWHRITTMLGKYFNNILPDEVESVYGDREKELKKMVLTLDANVESALDSFKFHEALSYIWEVIRMTNKYVEESAPWNLAKDETKKDHLANVMYISFQVYYIVTAYLQIFFIETPKKVFNRLGLGDSVPLDTAKQWGSLKAGIKIEKGEPLFNRYDIEKEIGASAEENKKQVNPPKEDKHKPNIEKEDFDKLELLTAKILVAEKVENADKLLKFVLDIGGGEQRVVVSSIAEYYKPEEMVGKTVLYLANLKPKKFRGVTSHGMLLLADNGETLSLMTTEKGFDAGCAVN</sequence>
<dbReference type="FunFam" id="2.170.220.10:FF:000002">
    <property type="entry name" value="Methionine--tRNA ligase"/>
    <property type="match status" value="1"/>
</dbReference>
<dbReference type="InterPro" id="IPR014758">
    <property type="entry name" value="Met-tRNA_synth"/>
</dbReference>
<keyword evidence="17" id="KW-1185">Reference proteome</keyword>
<accession>A0A0G4KAE0</accession>
<dbReference type="Pfam" id="PF19303">
    <property type="entry name" value="Anticodon_3"/>
    <property type="match status" value="1"/>
</dbReference>
<keyword evidence="11 13" id="KW-0030">Aminoacyl-tRNA synthetase</keyword>
<dbReference type="GO" id="GO:0005737">
    <property type="term" value="C:cytoplasm"/>
    <property type="evidence" value="ECO:0007669"/>
    <property type="project" value="UniProtKB-SubCell"/>
</dbReference>
<dbReference type="InterPro" id="IPR012340">
    <property type="entry name" value="NA-bd_OB-fold"/>
</dbReference>
<dbReference type="RefSeq" id="WP_048595631.1">
    <property type="nucleotide sequence ID" value="NZ_CVLB01000002.1"/>
</dbReference>
<dbReference type="InterPro" id="IPR002547">
    <property type="entry name" value="tRNA-bd_dom"/>
</dbReference>
<dbReference type="NCBIfam" id="TIGR00398">
    <property type="entry name" value="metG"/>
    <property type="match status" value="1"/>
</dbReference>
<dbReference type="PROSITE" id="PS50886">
    <property type="entry name" value="TRBD"/>
    <property type="match status" value="1"/>
</dbReference>
<keyword evidence="9 13" id="KW-0694">RNA-binding</keyword>
<feature type="domain" description="TRNA-binding" evidence="15">
    <location>
        <begin position="550"/>
        <end position="651"/>
    </location>
</feature>
<organism evidence="16 17">
    <name type="scientific">Brachyspira suanatina</name>
    <dbReference type="NCBI Taxonomy" id="381802"/>
    <lineage>
        <taxon>Bacteria</taxon>
        <taxon>Pseudomonadati</taxon>
        <taxon>Spirochaetota</taxon>
        <taxon>Spirochaetia</taxon>
        <taxon>Brachyspirales</taxon>
        <taxon>Brachyspiraceae</taxon>
        <taxon>Brachyspira</taxon>
    </lineage>
</organism>
<feature type="binding site" evidence="13">
    <location>
        <position position="128"/>
    </location>
    <ligand>
        <name>Zn(2+)</name>
        <dbReference type="ChEBI" id="CHEBI:29105"/>
    </ligand>
</feature>
<dbReference type="InterPro" id="IPR001412">
    <property type="entry name" value="aa-tRNA-synth_I_CS"/>
</dbReference>
<evidence type="ECO:0000256" key="5">
    <source>
        <dbReference type="ARBA" id="ARBA00022555"/>
    </source>
</evidence>
<dbReference type="CDD" id="cd00814">
    <property type="entry name" value="MetRS_core"/>
    <property type="match status" value="1"/>
</dbReference>
<dbReference type="Gene3D" id="3.40.50.620">
    <property type="entry name" value="HUPs"/>
    <property type="match status" value="1"/>
</dbReference>
<feature type="binding site" evidence="13">
    <location>
        <position position="150"/>
    </location>
    <ligand>
        <name>Zn(2+)</name>
        <dbReference type="ChEBI" id="CHEBI:29105"/>
    </ligand>
</feature>
<dbReference type="GO" id="GO:0005524">
    <property type="term" value="F:ATP binding"/>
    <property type="evidence" value="ECO:0007669"/>
    <property type="project" value="UniProtKB-UniRule"/>
</dbReference>
<comment type="subcellular location">
    <subcellularLocation>
        <location evidence="2 13">Cytoplasm</location>
    </subcellularLocation>
</comment>
<evidence type="ECO:0000256" key="2">
    <source>
        <dbReference type="ARBA" id="ARBA00004496"/>
    </source>
</evidence>
<dbReference type="EC" id="6.1.1.10" evidence="13"/>
<comment type="catalytic activity">
    <reaction evidence="12 13">
        <text>tRNA(Met) + L-methionine + ATP = L-methionyl-tRNA(Met) + AMP + diphosphate</text>
        <dbReference type="Rhea" id="RHEA:13481"/>
        <dbReference type="Rhea" id="RHEA-COMP:9667"/>
        <dbReference type="Rhea" id="RHEA-COMP:9698"/>
        <dbReference type="ChEBI" id="CHEBI:30616"/>
        <dbReference type="ChEBI" id="CHEBI:33019"/>
        <dbReference type="ChEBI" id="CHEBI:57844"/>
        <dbReference type="ChEBI" id="CHEBI:78442"/>
        <dbReference type="ChEBI" id="CHEBI:78530"/>
        <dbReference type="ChEBI" id="CHEBI:456215"/>
        <dbReference type="EC" id="6.1.1.10"/>
    </reaction>
</comment>
<evidence type="ECO:0000256" key="13">
    <source>
        <dbReference type="HAMAP-Rule" id="MF_01228"/>
    </source>
</evidence>
<keyword evidence="7 13" id="KW-0547">Nucleotide-binding</keyword>
<dbReference type="InterPro" id="IPR004495">
    <property type="entry name" value="Met-tRNA-synth_bsu_C"/>
</dbReference>
<keyword evidence="5 13" id="KW-0820">tRNA-binding</keyword>
<dbReference type="Pfam" id="PF09334">
    <property type="entry name" value="tRNA-synt_1g"/>
    <property type="match status" value="1"/>
</dbReference>
<evidence type="ECO:0000256" key="8">
    <source>
        <dbReference type="ARBA" id="ARBA00022840"/>
    </source>
</evidence>
<evidence type="ECO:0000256" key="1">
    <source>
        <dbReference type="ARBA" id="ARBA00003314"/>
    </source>
</evidence>
<dbReference type="SUPFAM" id="SSF52374">
    <property type="entry name" value="Nucleotidylyl transferase"/>
    <property type="match status" value="1"/>
</dbReference>
<dbReference type="PANTHER" id="PTHR43326">
    <property type="entry name" value="METHIONYL-TRNA SYNTHETASE"/>
    <property type="match status" value="1"/>
</dbReference>
<feature type="binding site" evidence="13">
    <location>
        <position position="304"/>
    </location>
    <ligand>
        <name>ATP</name>
        <dbReference type="ChEBI" id="CHEBI:30616"/>
    </ligand>
</feature>
<dbReference type="Pfam" id="PF01588">
    <property type="entry name" value="tRNA_bind"/>
    <property type="match status" value="1"/>
</dbReference>
<evidence type="ECO:0000313" key="16">
    <source>
        <dbReference type="EMBL" id="CRF34991.1"/>
    </source>
</evidence>
<keyword evidence="10 13" id="KW-0648">Protein biosynthesis</keyword>
<dbReference type="Proteomes" id="UP000043763">
    <property type="component" value="Unassembled WGS sequence"/>
</dbReference>
<protein>
    <recommendedName>
        <fullName evidence="13">Methionine--tRNA ligase</fullName>
        <ecNumber evidence="13">6.1.1.10</ecNumber>
    </recommendedName>
    <alternativeName>
        <fullName evidence="13">Methionyl-tRNA synthetase</fullName>
        <shortName evidence="13">MetRS</shortName>
    </alternativeName>
</protein>
<dbReference type="AlphaFoldDB" id="A0A0G4KAE0"/>
<dbReference type="CDD" id="cd02800">
    <property type="entry name" value="tRNA_bind_EcMetRS_like"/>
    <property type="match status" value="1"/>
</dbReference>
<proteinExistence type="inferred from homology"/>
<evidence type="ECO:0000256" key="11">
    <source>
        <dbReference type="ARBA" id="ARBA00023146"/>
    </source>
</evidence>
<evidence type="ECO:0000256" key="3">
    <source>
        <dbReference type="ARBA" id="ARBA00011738"/>
    </source>
</evidence>
<evidence type="ECO:0000256" key="14">
    <source>
        <dbReference type="RuleBase" id="RU363039"/>
    </source>
</evidence>
<dbReference type="Gene3D" id="2.170.220.10">
    <property type="match status" value="1"/>
</dbReference>
<dbReference type="Gene3D" id="2.40.50.140">
    <property type="entry name" value="Nucleic acid-binding proteins"/>
    <property type="match status" value="1"/>
</dbReference>
<comment type="function">
    <text evidence="1 13">Is required not only for elongation of protein synthesis but also for the initiation of all mRNA translation through initiator tRNA(fMet) aminoacylation.</text>
</comment>
<evidence type="ECO:0000256" key="10">
    <source>
        <dbReference type="ARBA" id="ARBA00022917"/>
    </source>
</evidence>
<dbReference type="GO" id="GO:0006431">
    <property type="term" value="P:methionyl-tRNA aminoacylation"/>
    <property type="evidence" value="ECO:0007669"/>
    <property type="project" value="UniProtKB-UniRule"/>
</dbReference>
<reference evidence="17" key="1">
    <citation type="submission" date="2015-04" db="EMBL/GenBank/DDBJ databases">
        <authorList>
            <person name="Mushtaq Mamoona"/>
        </authorList>
    </citation>
    <scope>NUCLEOTIDE SEQUENCE [LARGE SCALE GENOMIC DNA]</scope>
    <source>
        <strain evidence="17">AN4859/03</strain>
    </source>
</reference>
<feature type="short sequence motif" description="'KMSKS' region" evidence="13">
    <location>
        <begin position="305"/>
        <end position="309"/>
    </location>
</feature>
<dbReference type="HAMAP" id="MF_01228">
    <property type="entry name" value="Met_tRNA_synth_type2"/>
    <property type="match status" value="1"/>
</dbReference>
<comment type="similarity">
    <text evidence="14">Belongs to the class-I aminoacyl-tRNA synthetase family.</text>
</comment>
<evidence type="ECO:0000256" key="7">
    <source>
        <dbReference type="ARBA" id="ARBA00022741"/>
    </source>
</evidence>
<keyword evidence="8 13" id="KW-0067">ATP-binding</keyword>
<dbReference type="PROSITE" id="PS00178">
    <property type="entry name" value="AA_TRNA_LIGASE_I"/>
    <property type="match status" value="1"/>
</dbReference>
<dbReference type="SUPFAM" id="SSF50249">
    <property type="entry name" value="Nucleic acid-binding proteins"/>
    <property type="match status" value="1"/>
</dbReference>
<dbReference type="PRINTS" id="PR01041">
    <property type="entry name" value="TRNASYNTHMET"/>
</dbReference>
<dbReference type="InterPro" id="IPR033911">
    <property type="entry name" value="MetRS_core"/>
</dbReference>
<evidence type="ECO:0000256" key="6">
    <source>
        <dbReference type="ARBA" id="ARBA00022598"/>
    </source>
</evidence>
<evidence type="ECO:0000259" key="15">
    <source>
        <dbReference type="PROSITE" id="PS50886"/>
    </source>
</evidence>
<keyword evidence="6 13" id="KW-0436">Ligase</keyword>
<gene>
    <name evidence="13 16" type="primary">metG</name>
    <name evidence="16" type="ORF">BRSU_2382</name>
</gene>
<dbReference type="GO" id="GO:0004825">
    <property type="term" value="F:methionine-tRNA ligase activity"/>
    <property type="evidence" value="ECO:0007669"/>
    <property type="project" value="UniProtKB-UniRule"/>
</dbReference>
<dbReference type="CDD" id="cd07957">
    <property type="entry name" value="Anticodon_Ia_Met"/>
    <property type="match status" value="1"/>
</dbReference>
<feature type="binding site" evidence="13">
    <location>
        <position position="153"/>
    </location>
    <ligand>
        <name>Zn(2+)</name>
        <dbReference type="ChEBI" id="CHEBI:29105"/>
    </ligand>
</feature>
<dbReference type="InterPro" id="IPR041872">
    <property type="entry name" value="Anticodon_Met"/>
</dbReference>